<dbReference type="RefSeq" id="WP_343353849.1">
    <property type="nucleotide sequence ID" value="NZ_CP145316.1"/>
</dbReference>
<protein>
    <submittedName>
        <fullName evidence="8">LTA synthase family protein</fullName>
    </submittedName>
</protein>
<reference evidence="8 9" key="1">
    <citation type="submission" date="2024-02" db="EMBL/GenBank/DDBJ databases">
        <title>Genome and pathogenicity analysis of Helicobacter mastomyrinus isolated from mice.</title>
        <authorList>
            <person name="Zhu L."/>
        </authorList>
    </citation>
    <scope>NUCLEOTIDE SEQUENCE [LARGE SCALE GENOMIC DNA]</scope>
    <source>
        <strain evidence="8 9">Hm-17</strain>
    </source>
</reference>
<sequence>MVAAIVNFYYFRTYGNKIDVFIFVLKDDDTLAILSIMWQDYPLVIGIICALIFGIFCSYLYKIPYKIYLKNILRITPHRFYIIRQMSGQLLLIILLVIAARGSLGTFPLKEDNYSISPLPIFNHLAANPLMAFAWAMSNYEQDSTFTPPSLTQGESLQQKLFPLLRVSADSAIVRDNPPHMVPNLMESFGTNLLIYDDKENNDLLGALRQHFEEDFVFYRFLSGANGTAGSFAALFFDSPTAQIALGKYKTTALALNPFKLYANAGYEVIYITSGYASWQGFGAFISLQGAHHIYDATYLMKHFPQSKADKSAYGVSDEYIYKLALEILNNATKPTFIAMLTTSNHPPFHLPRTYVPKPITLPDTLLSLRTYESQERMKTAALLYQYANDTFGYFMNMLKASPLAQNTIVAASGDHRLRDFNSNTSTDKALYYAVPLYMYVPPRYLPNTLRLFTCRLT</sequence>
<dbReference type="Pfam" id="PF00884">
    <property type="entry name" value="Sulfatase"/>
    <property type="match status" value="1"/>
</dbReference>
<comment type="subcellular location">
    <subcellularLocation>
        <location evidence="1">Cell membrane</location>
        <topology evidence="1">Multi-pass membrane protein</topology>
    </subcellularLocation>
</comment>
<dbReference type="Gene3D" id="3.40.720.10">
    <property type="entry name" value="Alkaline Phosphatase, subunit A"/>
    <property type="match status" value="1"/>
</dbReference>
<evidence type="ECO:0000256" key="4">
    <source>
        <dbReference type="ARBA" id="ARBA00022989"/>
    </source>
</evidence>
<feature type="domain" description="Sulfatase N-terminal" evidence="7">
    <location>
        <begin position="185"/>
        <end position="420"/>
    </location>
</feature>
<dbReference type="InterPro" id="IPR000917">
    <property type="entry name" value="Sulfatase_N"/>
</dbReference>
<dbReference type="Proteomes" id="UP001434737">
    <property type="component" value="Chromosome"/>
</dbReference>
<proteinExistence type="predicted"/>
<feature type="transmembrane region" description="Helical" evidence="6">
    <location>
        <begin position="41"/>
        <end position="61"/>
    </location>
</feature>
<dbReference type="SUPFAM" id="SSF53649">
    <property type="entry name" value="Alkaline phosphatase-like"/>
    <property type="match status" value="1"/>
</dbReference>
<dbReference type="InterPro" id="IPR017850">
    <property type="entry name" value="Alkaline_phosphatase_core_sf"/>
</dbReference>
<evidence type="ECO:0000256" key="1">
    <source>
        <dbReference type="ARBA" id="ARBA00004651"/>
    </source>
</evidence>
<keyword evidence="9" id="KW-1185">Reference proteome</keyword>
<dbReference type="PANTHER" id="PTHR47371:SF3">
    <property type="entry name" value="PHOSPHOGLYCEROL TRANSFERASE I"/>
    <property type="match status" value="1"/>
</dbReference>
<evidence type="ECO:0000256" key="6">
    <source>
        <dbReference type="SAM" id="Phobius"/>
    </source>
</evidence>
<keyword evidence="3 6" id="KW-0812">Transmembrane</keyword>
<feature type="transmembrane region" description="Helical" evidence="6">
    <location>
        <begin position="81"/>
        <end position="100"/>
    </location>
</feature>
<keyword evidence="2" id="KW-1003">Cell membrane</keyword>
<evidence type="ECO:0000313" key="8">
    <source>
        <dbReference type="EMBL" id="XAM18475.1"/>
    </source>
</evidence>
<name>A0ABZ3F8D6_9HELI</name>
<evidence type="ECO:0000256" key="2">
    <source>
        <dbReference type="ARBA" id="ARBA00022475"/>
    </source>
</evidence>
<dbReference type="PANTHER" id="PTHR47371">
    <property type="entry name" value="LIPOTEICHOIC ACID SYNTHASE"/>
    <property type="match status" value="1"/>
</dbReference>
<keyword evidence="4 6" id="KW-1133">Transmembrane helix</keyword>
<organism evidence="8 9">
    <name type="scientific">Helicobacter mastomyrinus</name>
    <dbReference type="NCBI Taxonomy" id="287948"/>
    <lineage>
        <taxon>Bacteria</taxon>
        <taxon>Pseudomonadati</taxon>
        <taxon>Campylobacterota</taxon>
        <taxon>Epsilonproteobacteria</taxon>
        <taxon>Campylobacterales</taxon>
        <taxon>Helicobacteraceae</taxon>
        <taxon>Helicobacter</taxon>
    </lineage>
</organism>
<dbReference type="CDD" id="cd16015">
    <property type="entry name" value="LTA_synthase"/>
    <property type="match status" value="1"/>
</dbReference>
<keyword evidence="5 6" id="KW-0472">Membrane</keyword>
<accession>A0ABZ3F8D6</accession>
<gene>
    <name evidence="8" type="ORF">V3I05_02000</name>
</gene>
<evidence type="ECO:0000313" key="9">
    <source>
        <dbReference type="Proteomes" id="UP001434737"/>
    </source>
</evidence>
<dbReference type="EMBL" id="CP145316">
    <property type="protein sequence ID" value="XAM18475.1"/>
    <property type="molecule type" value="Genomic_DNA"/>
</dbReference>
<evidence type="ECO:0000256" key="5">
    <source>
        <dbReference type="ARBA" id="ARBA00023136"/>
    </source>
</evidence>
<evidence type="ECO:0000259" key="7">
    <source>
        <dbReference type="Pfam" id="PF00884"/>
    </source>
</evidence>
<dbReference type="InterPro" id="IPR050448">
    <property type="entry name" value="OpgB/LTA_synthase_biosynth"/>
</dbReference>
<evidence type="ECO:0000256" key="3">
    <source>
        <dbReference type="ARBA" id="ARBA00022692"/>
    </source>
</evidence>